<dbReference type="InterPro" id="IPR003593">
    <property type="entry name" value="AAA+_ATPase"/>
</dbReference>
<evidence type="ECO:0000313" key="5">
    <source>
        <dbReference type="EMBL" id="AEW05091.1"/>
    </source>
</evidence>
<dbReference type="PANTHER" id="PTHR43204:SF1">
    <property type="entry name" value="ABC TRANSPORTER I FAMILY MEMBER 6, CHLOROPLASTIC"/>
    <property type="match status" value="1"/>
</dbReference>
<dbReference type="InterPro" id="IPR003439">
    <property type="entry name" value="ABC_transporter-like_ATP-bd"/>
</dbReference>
<reference evidence="5 6" key="2">
    <citation type="journal article" date="2012" name="Stand. Genomic Sci.">
        <title>Complete genome sequence of the moderately thermophilic mineral-sulfide-oxidizing firmicute Sulfobacillus acidophilus type strain (NAL(T)).</title>
        <authorList>
            <person name="Anderson I."/>
            <person name="Chertkov O."/>
            <person name="Chen A."/>
            <person name="Saunders E."/>
            <person name="Lapidus A."/>
            <person name="Nolan M."/>
            <person name="Lucas S."/>
            <person name="Hammon N."/>
            <person name="Deshpande S."/>
            <person name="Cheng J.F."/>
            <person name="Han C."/>
            <person name="Tapia R."/>
            <person name="Goodwin L.A."/>
            <person name="Pitluck S."/>
            <person name="Liolios K."/>
            <person name="Pagani I."/>
            <person name="Ivanova N."/>
            <person name="Mikhailova N."/>
            <person name="Pati A."/>
            <person name="Palaniappan K."/>
            <person name="Land M."/>
            <person name="Pan C."/>
            <person name="Rohde M."/>
            <person name="Pukall R."/>
            <person name="Goker M."/>
            <person name="Detter J.C."/>
            <person name="Woyke T."/>
            <person name="Bristow J."/>
            <person name="Eisen J.A."/>
            <person name="Markowitz V."/>
            <person name="Hugenholtz P."/>
            <person name="Kyrpides N.C."/>
            <person name="Klenk H.P."/>
            <person name="Mavromatis K."/>
        </authorList>
    </citation>
    <scope>NUCLEOTIDE SEQUENCE [LARGE SCALE GENOMIC DNA]</scope>
    <source>
        <strain evidence="6">ATCC 700253 / DSM 10332 / NAL</strain>
    </source>
</reference>
<dbReference type="SUPFAM" id="SSF52540">
    <property type="entry name" value="P-loop containing nucleoside triphosphate hydrolases"/>
    <property type="match status" value="1"/>
</dbReference>
<dbReference type="PANTHER" id="PTHR43204">
    <property type="entry name" value="ABC TRANSPORTER I FAMILY MEMBER 6, CHLOROPLASTIC"/>
    <property type="match status" value="1"/>
</dbReference>
<protein>
    <submittedName>
        <fullName evidence="5">FeS assembly ATPase SufC</fullName>
    </submittedName>
</protein>
<name>G8TYC7_SULAD</name>
<accession>G8TYC7</accession>
<organism evidence="5 6">
    <name type="scientific">Sulfobacillus acidophilus (strain ATCC 700253 / DSM 10332 / NAL)</name>
    <dbReference type="NCBI Taxonomy" id="679936"/>
    <lineage>
        <taxon>Bacteria</taxon>
        <taxon>Bacillati</taxon>
        <taxon>Bacillota</taxon>
        <taxon>Clostridia</taxon>
        <taxon>Eubacteriales</taxon>
        <taxon>Clostridiales Family XVII. Incertae Sedis</taxon>
        <taxon>Sulfobacillus</taxon>
    </lineage>
</organism>
<proteinExistence type="inferred from homology"/>
<keyword evidence="2" id="KW-0547">Nucleotide-binding</keyword>
<dbReference type="HOGENOM" id="CLU_000604_48_1_9"/>
<dbReference type="EMBL" id="CP003179">
    <property type="protein sequence ID" value="AEW05091.1"/>
    <property type="molecule type" value="Genomic_DNA"/>
</dbReference>
<dbReference type="Gene3D" id="3.40.50.300">
    <property type="entry name" value="P-loop containing nucleotide triphosphate hydrolases"/>
    <property type="match status" value="1"/>
</dbReference>
<dbReference type="NCBIfam" id="TIGR01978">
    <property type="entry name" value="sufC"/>
    <property type="match status" value="1"/>
</dbReference>
<dbReference type="Proteomes" id="UP000005439">
    <property type="component" value="Chromosome"/>
</dbReference>
<keyword evidence="6" id="KW-1185">Reference proteome</keyword>
<evidence type="ECO:0000259" key="4">
    <source>
        <dbReference type="PROSITE" id="PS50893"/>
    </source>
</evidence>
<dbReference type="PROSITE" id="PS50893">
    <property type="entry name" value="ABC_TRANSPORTER_2"/>
    <property type="match status" value="1"/>
</dbReference>
<dbReference type="PATRIC" id="fig|679936.5.peg.1662"/>
<dbReference type="InterPro" id="IPR010230">
    <property type="entry name" value="FeS-cluster_ATPase_SufC"/>
</dbReference>
<dbReference type="AlphaFoldDB" id="G8TYC7"/>
<dbReference type="InterPro" id="IPR017871">
    <property type="entry name" value="ABC_transporter-like_CS"/>
</dbReference>
<keyword evidence="3" id="KW-0067">ATP-binding</keyword>
<dbReference type="GO" id="GO:0016887">
    <property type="term" value="F:ATP hydrolysis activity"/>
    <property type="evidence" value="ECO:0007669"/>
    <property type="project" value="InterPro"/>
</dbReference>
<reference evidence="6" key="1">
    <citation type="submission" date="2011-12" db="EMBL/GenBank/DDBJ databases">
        <title>The complete genome of chromosome of Sulfobacillus acidophilus DSM 10332.</title>
        <authorList>
            <person name="Lucas S."/>
            <person name="Han J."/>
            <person name="Lapidus A."/>
            <person name="Bruce D."/>
            <person name="Goodwin L."/>
            <person name="Pitluck S."/>
            <person name="Peters L."/>
            <person name="Kyrpides N."/>
            <person name="Mavromatis K."/>
            <person name="Ivanova N."/>
            <person name="Mikhailova N."/>
            <person name="Chertkov O."/>
            <person name="Saunders E."/>
            <person name="Detter J.C."/>
            <person name="Tapia R."/>
            <person name="Han C."/>
            <person name="Land M."/>
            <person name="Hauser L."/>
            <person name="Markowitz V."/>
            <person name="Cheng J.-F."/>
            <person name="Hugenholtz P."/>
            <person name="Woyke T."/>
            <person name="Wu D."/>
            <person name="Pukall R."/>
            <person name="Gehrich-Schroeter G."/>
            <person name="Schneider S."/>
            <person name="Klenk H.-P."/>
            <person name="Eisen J.A."/>
        </authorList>
    </citation>
    <scope>NUCLEOTIDE SEQUENCE [LARGE SCALE GENOMIC DNA]</scope>
    <source>
        <strain evidence="6">ATCC 700253 / DSM 10332 / NAL</strain>
    </source>
</reference>
<evidence type="ECO:0000256" key="3">
    <source>
        <dbReference type="ARBA" id="ARBA00022840"/>
    </source>
</evidence>
<dbReference type="Pfam" id="PF00005">
    <property type="entry name" value="ABC_tran"/>
    <property type="match status" value="1"/>
</dbReference>
<dbReference type="CDD" id="cd03217">
    <property type="entry name" value="ABC_FeS_Assembly"/>
    <property type="match status" value="1"/>
</dbReference>
<dbReference type="GO" id="GO:0005524">
    <property type="term" value="F:ATP binding"/>
    <property type="evidence" value="ECO:0007669"/>
    <property type="project" value="UniProtKB-KW"/>
</dbReference>
<sequence length="256" mass="28727">MTTPVLEIHNLHLAIDGKPILKGLSLTIRGGEIHAIMGPNGTGKTSLSQALMGHPRYQVTEGQVLLDGEDVLAMKPDQRARKGLFLAMQYPSEISGVTTANFLRAAINARRDEKHPIPLKEFRDRLDEVMRFLEMDPKFANRYLNEGFSGGEKKRNEIVQMLMLEPRIAILDEIDSGLDIDAIKVVAKGVNSLIGPEFGALIITHYQRILSYVKPDYVHIMFDGRIVKSGDARLAEELEQKGYDWIREELAHVGDR</sequence>
<evidence type="ECO:0000256" key="2">
    <source>
        <dbReference type="ARBA" id="ARBA00022741"/>
    </source>
</evidence>
<gene>
    <name evidence="5" type="ordered locus">Sulac_1594</name>
</gene>
<evidence type="ECO:0000313" key="6">
    <source>
        <dbReference type="Proteomes" id="UP000005439"/>
    </source>
</evidence>
<dbReference type="InterPro" id="IPR027417">
    <property type="entry name" value="P-loop_NTPase"/>
</dbReference>
<comment type="similarity">
    <text evidence="1">Belongs to the ABC transporter superfamily. Ycf16 family.</text>
</comment>
<dbReference type="STRING" id="679936.Sulac_1594"/>
<dbReference type="SMART" id="SM00382">
    <property type="entry name" value="AAA"/>
    <property type="match status" value="1"/>
</dbReference>
<feature type="domain" description="ABC transporter" evidence="4">
    <location>
        <begin position="6"/>
        <end position="248"/>
    </location>
</feature>
<dbReference type="PROSITE" id="PS00211">
    <property type="entry name" value="ABC_TRANSPORTER_1"/>
    <property type="match status" value="1"/>
</dbReference>
<dbReference type="KEGG" id="sap:Sulac_1594"/>
<evidence type="ECO:0000256" key="1">
    <source>
        <dbReference type="ARBA" id="ARBA00006216"/>
    </source>
</evidence>